<dbReference type="AlphaFoldDB" id="A0A1L9T2S8"/>
<dbReference type="Proteomes" id="UP000184356">
    <property type="component" value="Unassembled WGS sequence"/>
</dbReference>
<sequence length="83" mass="9587">MRRQAADLVGLHRAYLSRSKFGNPNYLGQYQTHRNRSCMRNGYAETGNHLIWLPPQYRETAALVRENTVILGHQSGALTFIWL</sequence>
<dbReference type="OrthoDB" id="538223at2759"/>
<gene>
    <name evidence="1" type="ORF">ASPSYDRAFT_50425</name>
</gene>
<protein>
    <submittedName>
        <fullName evidence="1">Uncharacterized protein</fullName>
    </submittedName>
</protein>
<reference evidence="2" key="1">
    <citation type="journal article" date="2017" name="Genome Biol.">
        <title>Comparative genomics reveals high biological diversity and specific adaptations in the industrially and medically important fungal genus Aspergillus.</title>
        <authorList>
            <person name="de Vries R.P."/>
            <person name="Riley R."/>
            <person name="Wiebenga A."/>
            <person name="Aguilar-Osorio G."/>
            <person name="Amillis S."/>
            <person name="Uchima C.A."/>
            <person name="Anderluh G."/>
            <person name="Asadollahi M."/>
            <person name="Askin M."/>
            <person name="Barry K."/>
            <person name="Battaglia E."/>
            <person name="Bayram O."/>
            <person name="Benocci T."/>
            <person name="Braus-Stromeyer S.A."/>
            <person name="Caldana C."/>
            <person name="Canovas D."/>
            <person name="Cerqueira G.C."/>
            <person name="Chen F."/>
            <person name="Chen W."/>
            <person name="Choi C."/>
            <person name="Clum A."/>
            <person name="Dos Santos R.A."/>
            <person name="Damasio A.R."/>
            <person name="Diallinas G."/>
            <person name="Emri T."/>
            <person name="Fekete E."/>
            <person name="Flipphi M."/>
            <person name="Freyberg S."/>
            <person name="Gallo A."/>
            <person name="Gournas C."/>
            <person name="Habgood R."/>
            <person name="Hainaut M."/>
            <person name="Harispe M.L."/>
            <person name="Henrissat B."/>
            <person name="Hilden K.S."/>
            <person name="Hope R."/>
            <person name="Hossain A."/>
            <person name="Karabika E."/>
            <person name="Karaffa L."/>
            <person name="Karanyi Z."/>
            <person name="Krasevec N."/>
            <person name="Kuo A."/>
            <person name="Kusch H."/>
            <person name="LaButti K."/>
            <person name="Lagendijk E.L."/>
            <person name="Lapidus A."/>
            <person name="Levasseur A."/>
            <person name="Lindquist E."/>
            <person name="Lipzen A."/>
            <person name="Logrieco A.F."/>
            <person name="MacCabe A."/>
            <person name="Maekelae M.R."/>
            <person name="Malavazi I."/>
            <person name="Melin P."/>
            <person name="Meyer V."/>
            <person name="Mielnichuk N."/>
            <person name="Miskei M."/>
            <person name="Molnar A.P."/>
            <person name="Mule G."/>
            <person name="Ngan C.Y."/>
            <person name="Orejas M."/>
            <person name="Orosz E."/>
            <person name="Ouedraogo J.P."/>
            <person name="Overkamp K.M."/>
            <person name="Park H.-S."/>
            <person name="Perrone G."/>
            <person name="Piumi F."/>
            <person name="Punt P.J."/>
            <person name="Ram A.F."/>
            <person name="Ramon A."/>
            <person name="Rauscher S."/>
            <person name="Record E."/>
            <person name="Riano-Pachon D.M."/>
            <person name="Robert V."/>
            <person name="Roehrig J."/>
            <person name="Ruller R."/>
            <person name="Salamov A."/>
            <person name="Salih N.S."/>
            <person name="Samson R.A."/>
            <person name="Sandor E."/>
            <person name="Sanguinetti M."/>
            <person name="Schuetze T."/>
            <person name="Sepcic K."/>
            <person name="Shelest E."/>
            <person name="Sherlock G."/>
            <person name="Sophianopoulou V."/>
            <person name="Squina F.M."/>
            <person name="Sun H."/>
            <person name="Susca A."/>
            <person name="Todd R.B."/>
            <person name="Tsang A."/>
            <person name="Unkles S.E."/>
            <person name="van de Wiele N."/>
            <person name="van Rossen-Uffink D."/>
            <person name="Oliveira J.V."/>
            <person name="Vesth T.C."/>
            <person name="Visser J."/>
            <person name="Yu J.-H."/>
            <person name="Zhou M."/>
            <person name="Andersen M.R."/>
            <person name="Archer D.B."/>
            <person name="Baker S.E."/>
            <person name="Benoit I."/>
            <person name="Brakhage A.A."/>
            <person name="Braus G.H."/>
            <person name="Fischer R."/>
            <person name="Frisvad J.C."/>
            <person name="Goldman G.H."/>
            <person name="Houbraken J."/>
            <person name="Oakley B."/>
            <person name="Pocsi I."/>
            <person name="Scazzocchio C."/>
            <person name="Seiboth B."/>
            <person name="vanKuyk P.A."/>
            <person name="Wortman J."/>
            <person name="Dyer P.S."/>
            <person name="Grigoriev I.V."/>
        </authorList>
    </citation>
    <scope>NUCLEOTIDE SEQUENCE [LARGE SCALE GENOMIC DNA]</scope>
    <source>
        <strain evidence="2">CBS 593.65</strain>
    </source>
</reference>
<dbReference type="RefSeq" id="XP_040697457.1">
    <property type="nucleotide sequence ID" value="XM_040848072.1"/>
</dbReference>
<name>A0A1L9T2S8_9EURO</name>
<feature type="non-terminal residue" evidence="1">
    <location>
        <position position="83"/>
    </location>
</feature>
<evidence type="ECO:0000313" key="2">
    <source>
        <dbReference type="Proteomes" id="UP000184356"/>
    </source>
</evidence>
<dbReference type="EMBL" id="KV878596">
    <property type="protein sequence ID" value="OJJ53651.1"/>
    <property type="molecule type" value="Genomic_DNA"/>
</dbReference>
<evidence type="ECO:0000313" key="1">
    <source>
        <dbReference type="EMBL" id="OJJ53651.1"/>
    </source>
</evidence>
<dbReference type="GeneID" id="63764145"/>
<accession>A0A1L9T2S8</accession>
<organism evidence="1 2">
    <name type="scientific">Aspergillus sydowii CBS 593.65</name>
    <dbReference type="NCBI Taxonomy" id="1036612"/>
    <lineage>
        <taxon>Eukaryota</taxon>
        <taxon>Fungi</taxon>
        <taxon>Dikarya</taxon>
        <taxon>Ascomycota</taxon>
        <taxon>Pezizomycotina</taxon>
        <taxon>Eurotiomycetes</taxon>
        <taxon>Eurotiomycetidae</taxon>
        <taxon>Eurotiales</taxon>
        <taxon>Aspergillaceae</taxon>
        <taxon>Aspergillus</taxon>
        <taxon>Aspergillus subgen. Nidulantes</taxon>
    </lineage>
</organism>
<keyword evidence="2" id="KW-1185">Reference proteome</keyword>
<proteinExistence type="predicted"/>
<dbReference type="VEuPathDB" id="FungiDB:ASPSYDRAFT_50425"/>